<keyword evidence="4 7" id="KW-1133">Transmembrane helix</keyword>
<feature type="signal peptide" evidence="8">
    <location>
        <begin position="1"/>
        <end position="21"/>
    </location>
</feature>
<evidence type="ECO:0000256" key="4">
    <source>
        <dbReference type="ARBA" id="ARBA00022989"/>
    </source>
</evidence>
<comment type="caution">
    <text evidence="10">The sequence shown here is derived from an EMBL/GenBank/DDBJ whole genome shotgun (WGS) entry which is preliminary data.</text>
</comment>
<evidence type="ECO:0000313" key="11">
    <source>
        <dbReference type="Proteomes" id="UP000654370"/>
    </source>
</evidence>
<feature type="compositionally biased region" description="Basic and acidic residues" evidence="6">
    <location>
        <begin position="281"/>
        <end position="295"/>
    </location>
</feature>
<dbReference type="Proteomes" id="UP000654370">
    <property type="component" value="Unassembled WGS sequence"/>
</dbReference>
<keyword evidence="2 7" id="KW-0812">Transmembrane</keyword>
<evidence type="ECO:0000256" key="1">
    <source>
        <dbReference type="ARBA" id="ARBA00004479"/>
    </source>
</evidence>
<feature type="region of interest" description="Disordered" evidence="6">
    <location>
        <begin position="280"/>
        <end position="301"/>
    </location>
</feature>
<dbReference type="GO" id="GO:0005537">
    <property type="term" value="F:D-mannose binding"/>
    <property type="evidence" value="ECO:0007669"/>
    <property type="project" value="TreeGrafter"/>
</dbReference>
<evidence type="ECO:0000256" key="8">
    <source>
        <dbReference type="SAM" id="SignalP"/>
    </source>
</evidence>
<dbReference type="GO" id="GO:0000139">
    <property type="term" value="C:Golgi membrane"/>
    <property type="evidence" value="ECO:0007669"/>
    <property type="project" value="TreeGrafter"/>
</dbReference>
<feature type="transmembrane region" description="Helical" evidence="7">
    <location>
        <begin position="465"/>
        <end position="484"/>
    </location>
</feature>
<dbReference type="GO" id="GO:0005793">
    <property type="term" value="C:endoplasmic reticulum-Golgi intermediate compartment"/>
    <property type="evidence" value="ECO:0007669"/>
    <property type="project" value="TreeGrafter"/>
</dbReference>
<evidence type="ECO:0000256" key="2">
    <source>
        <dbReference type="ARBA" id="ARBA00022692"/>
    </source>
</evidence>
<evidence type="ECO:0000256" key="6">
    <source>
        <dbReference type="SAM" id="MobiDB-lite"/>
    </source>
</evidence>
<protein>
    <recommendedName>
        <fullName evidence="9">L-type lectin-like domain-containing protein</fullName>
    </recommendedName>
</protein>
<reference evidence="10" key="1">
    <citation type="submission" date="2020-12" db="EMBL/GenBank/DDBJ databases">
        <title>Metabolic potential, ecology and presence of endohyphal bacteria is reflected in genomic diversity of Mucoromycotina.</title>
        <authorList>
            <person name="Muszewska A."/>
            <person name="Okrasinska A."/>
            <person name="Steczkiewicz K."/>
            <person name="Drgas O."/>
            <person name="Orlowska M."/>
            <person name="Perlinska-Lenart U."/>
            <person name="Aleksandrzak-Piekarczyk T."/>
            <person name="Szatraj K."/>
            <person name="Zielenkiewicz U."/>
            <person name="Pilsyk S."/>
            <person name="Malc E."/>
            <person name="Mieczkowski P."/>
            <person name="Kruszewska J.S."/>
            <person name="Biernat P."/>
            <person name="Pawlowska J."/>
        </authorList>
    </citation>
    <scope>NUCLEOTIDE SEQUENCE</scope>
    <source>
        <strain evidence="10">WA0000067209</strain>
    </source>
</reference>
<sequence>MKVSAVFCLAVLGGCISEASAYKPWGSSRDSSSKLENQQTPPFKFDYKLSFKRPFYYNNTIPHWQESGGKKLIGMGGSVHQSVDYVLKAKDLIRLAPSVPGSKGRIWSSIPNTHKNWEVIMQLKISGQHIGGGRGMAFWYTNDPNNDGPIYGSQDNWRGLGVWLDSATPQTHLPMTIALLNDGTKNFAEQNDPRKHMLGSCNINYRNTQEPVFVKITYKENTLSVMMDPKNRGASYQSCLREQNVQLPTGYYFGLSAASQNPADDHDVIAFETFELNPEAKTSHPDRPMEQEKKRQGQAFTGLTEEQKKKIEDVQYQVKYLEELANKETVTNENFNSLGAVMDQQLRVTEMVELIQLQLEAMGAPTKEQIVAGDFKPVFNQKANDAGRNTKVTGSSDSYNAVIDEINKRGRDQDAQISHVLNAITKLEKCVRAMEHIQGDQTKKLDAVTSGDKSETKGSSTILNIIAYFFIAQIVVFAGAYGYYKVRVHRNEKKFI</sequence>
<evidence type="ECO:0000256" key="5">
    <source>
        <dbReference type="ARBA" id="ARBA00023136"/>
    </source>
</evidence>
<accession>A0A8H7U9I7</accession>
<dbReference type="Pfam" id="PF03388">
    <property type="entry name" value="Lectin_leg-like"/>
    <property type="match status" value="1"/>
</dbReference>
<feature type="domain" description="L-type lectin-like" evidence="9">
    <location>
        <begin position="31"/>
        <end position="276"/>
    </location>
</feature>
<dbReference type="SUPFAM" id="SSF49899">
    <property type="entry name" value="Concanavalin A-like lectins/glucanases"/>
    <property type="match status" value="1"/>
</dbReference>
<comment type="subcellular location">
    <subcellularLocation>
        <location evidence="1">Membrane</location>
        <topology evidence="1">Single-pass type I membrane protein</topology>
    </subcellularLocation>
</comment>
<organism evidence="10 11">
    <name type="scientific">Mortierella isabellina</name>
    <name type="common">Filamentous fungus</name>
    <name type="synonym">Umbelopsis isabellina</name>
    <dbReference type="NCBI Taxonomy" id="91625"/>
    <lineage>
        <taxon>Eukaryota</taxon>
        <taxon>Fungi</taxon>
        <taxon>Fungi incertae sedis</taxon>
        <taxon>Mucoromycota</taxon>
        <taxon>Mucoromycotina</taxon>
        <taxon>Umbelopsidomycetes</taxon>
        <taxon>Umbelopsidales</taxon>
        <taxon>Umbelopsidaceae</taxon>
        <taxon>Umbelopsis</taxon>
    </lineage>
</organism>
<keyword evidence="5 7" id="KW-0472">Membrane</keyword>
<feature type="chain" id="PRO_5034339545" description="L-type lectin-like domain-containing protein" evidence="8">
    <location>
        <begin position="22"/>
        <end position="496"/>
    </location>
</feature>
<evidence type="ECO:0000256" key="7">
    <source>
        <dbReference type="SAM" id="Phobius"/>
    </source>
</evidence>
<evidence type="ECO:0000259" key="9">
    <source>
        <dbReference type="PROSITE" id="PS51328"/>
    </source>
</evidence>
<proteinExistence type="predicted"/>
<dbReference type="PANTHER" id="PTHR12223:SF28">
    <property type="entry name" value="LECTIN, MANNOSE BINDING 1 LIKE"/>
    <property type="match status" value="1"/>
</dbReference>
<dbReference type="GO" id="GO:0005789">
    <property type="term" value="C:endoplasmic reticulum membrane"/>
    <property type="evidence" value="ECO:0007669"/>
    <property type="project" value="TreeGrafter"/>
</dbReference>
<evidence type="ECO:0000256" key="3">
    <source>
        <dbReference type="ARBA" id="ARBA00022729"/>
    </source>
</evidence>
<keyword evidence="11" id="KW-1185">Reference proteome</keyword>
<dbReference type="InterPro" id="IPR013320">
    <property type="entry name" value="ConA-like_dom_sf"/>
</dbReference>
<dbReference type="PANTHER" id="PTHR12223">
    <property type="entry name" value="VESICULAR MANNOSE-BINDING LECTIN"/>
    <property type="match status" value="1"/>
</dbReference>
<dbReference type="GO" id="GO:0030134">
    <property type="term" value="C:COPII-coated ER to Golgi transport vesicle"/>
    <property type="evidence" value="ECO:0007669"/>
    <property type="project" value="TreeGrafter"/>
</dbReference>
<dbReference type="AlphaFoldDB" id="A0A8H7U9I7"/>
<dbReference type="InterPro" id="IPR051136">
    <property type="entry name" value="Intracellular_Lectin-GPT"/>
</dbReference>
<dbReference type="GO" id="GO:0006888">
    <property type="term" value="P:endoplasmic reticulum to Golgi vesicle-mediated transport"/>
    <property type="evidence" value="ECO:0007669"/>
    <property type="project" value="TreeGrafter"/>
</dbReference>
<dbReference type="Gene3D" id="2.60.120.200">
    <property type="match status" value="1"/>
</dbReference>
<dbReference type="PROSITE" id="PS51328">
    <property type="entry name" value="L_LECTIN_LIKE"/>
    <property type="match status" value="1"/>
</dbReference>
<dbReference type="EMBL" id="JAEPQZ010000019">
    <property type="protein sequence ID" value="KAG2171773.1"/>
    <property type="molecule type" value="Genomic_DNA"/>
</dbReference>
<dbReference type="PROSITE" id="PS51257">
    <property type="entry name" value="PROKAR_LIPOPROTEIN"/>
    <property type="match status" value="1"/>
</dbReference>
<dbReference type="OrthoDB" id="10265193at2759"/>
<keyword evidence="3 8" id="KW-0732">Signal</keyword>
<gene>
    <name evidence="10" type="ORF">INT43_008153</name>
</gene>
<dbReference type="InterPro" id="IPR005052">
    <property type="entry name" value="Lectin_leg"/>
</dbReference>
<evidence type="ECO:0000313" key="10">
    <source>
        <dbReference type="EMBL" id="KAG2171773.1"/>
    </source>
</evidence>
<name>A0A8H7U9I7_MORIS</name>